<evidence type="ECO:0000256" key="4">
    <source>
        <dbReference type="ARBA" id="ARBA00023237"/>
    </source>
</evidence>
<dbReference type="Proteomes" id="UP001408594">
    <property type="component" value="Unassembled WGS sequence"/>
</dbReference>
<dbReference type="EMBL" id="BAABRT010000004">
    <property type="protein sequence ID" value="GAA5524173.1"/>
    <property type="molecule type" value="Genomic_DNA"/>
</dbReference>
<reference evidence="8 9" key="1">
    <citation type="submission" date="2024-02" db="EMBL/GenBank/DDBJ databases">
        <title>Microbulbifer aestuariivivens NBRC 112533.</title>
        <authorList>
            <person name="Ichikawa N."/>
            <person name="Katano-Makiyama Y."/>
            <person name="Hidaka K."/>
        </authorList>
    </citation>
    <scope>NUCLEOTIDE SEQUENCE [LARGE SCALE GENOMIC DNA]</scope>
    <source>
        <strain evidence="8 9">NBRC 112533</strain>
    </source>
</reference>
<dbReference type="RefSeq" id="WP_345548952.1">
    <property type="nucleotide sequence ID" value="NZ_BAABRT010000004.1"/>
</dbReference>
<feature type="domain" description="Solute-binding protein family 3/N-terminal" evidence="7">
    <location>
        <begin position="353"/>
        <end position="580"/>
    </location>
</feature>
<dbReference type="Pfam" id="PF00497">
    <property type="entry name" value="SBP_bac_3"/>
    <property type="match status" value="2"/>
</dbReference>
<dbReference type="SMART" id="SM00062">
    <property type="entry name" value="PBPb"/>
    <property type="match status" value="2"/>
</dbReference>
<gene>
    <name evidence="8" type="primary">mltF_2</name>
    <name evidence="8" type="ORF">Maes01_00727</name>
</gene>
<dbReference type="Pfam" id="PF01464">
    <property type="entry name" value="SLT"/>
    <property type="match status" value="1"/>
</dbReference>
<feature type="compositionally biased region" description="Low complexity" evidence="5">
    <location>
        <begin position="33"/>
        <end position="51"/>
    </location>
</feature>
<feature type="compositionally biased region" description="Basic and acidic residues" evidence="5">
    <location>
        <begin position="54"/>
        <end position="64"/>
    </location>
</feature>
<dbReference type="SUPFAM" id="SSF53850">
    <property type="entry name" value="Periplasmic binding protein-like II"/>
    <property type="match status" value="2"/>
</dbReference>
<evidence type="ECO:0000256" key="2">
    <source>
        <dbReference type="ARBA" id="ARBA00010333"/>
    </source>
</evidence>
<dbReference type="Gene3D" id="1.10.530.10">
    <property type="match status" value="1"/>
</dbReference>
<feature type="domain" description="Solute-binding protein family 3/N-terminal" evidence="7">
    <location>
        <begin position="127"/>
        <end position="338"/>
    </location>
</feature>
<evidence type="ECO:0000256" key="6">
    <source>
        <dbReference type="SAM" id="SignalP"/>
    </source>
</evidence>
<organism evidence="8 9">
    <name type="scientific">Microbulbifer aestuariivivens</name>
    <dbReference type="NCBI Taxonomy" id="1908308"/>
    <lineage>
        <taxon>Bacteria</taxon>
        <taxon>Pseudomonadati</taxon>
        <taxon>Pseudomonadota</taxon>
        <taxon>Gammaproteobacteria</taxon>
        <taxon>Cellvibrionales</taxon>
        <taxon>Microbulbiferaceae</taxon>
        <taxon>Microbulbifer</taxon>
    </lineage>
</organism>
<keyword evidence="4" id="KW-0998">Cell outer membrane</keyword>
<dbReference type="InterPro" id="IPR023346">
    <property type="entry name" value="Lysozyme-like_dom_sf"/>
</dbReference>
<feature type="signal peptide" evidence="6">
    <location>
        <begin position="1"/>
        <end position="25"/>
    </location>
</feature>
<protein>
    <submittedName>
        <fullName evidence="8">Membrane-bound lytic murein transglycosylase F</fullName>
    </submittedName>
</protein>
<evidence type="ECO:0000256" key="5">
    <source>
        <dbReference type="SAM" id="MobiDB-lite"/>
    </source>
</evidence>
<proteinExistence type="inferred from homology"/>
<keyword evidence="3 6" id="KW-0732">Signal</keyword>
<dbReference type="InterPro" id="IPR001638">
    <property type="entry name" value="Solute-binding_3/MltF_N"/>
</dbReference>
<dbReference type="SUPFAM" id="SSF53955">
    <property type="entry name" value="Lysozyme-like"/>
    <property type="match status" value="1"/>
</dbReference>
<name>A0ABP9WNI5_9GAMM</name>
<dbReference type="CDD" id="cd01009">
    <property type="entry name" value="PBP2_YfhD_N"/>
    <property type="match status" value="1"/>
</dbReference>
<evidence type="ECO:0000313" key="8">
    <source>
        <dbReference type="EMBL" id="GAA5524173.1"/>
    </source>
</evidence>
<feature type="region of interest" description="Disordered" evidence="5">
    <location>
        <begin position="25"/>
        <end position="103"/>
    </location>
</feature>
<evidence type="ECO:0000256" key="3">
    <source>
        <dbReference type="ARBA" id="ARBA00022729"/>
    </source>
</evidence>
<dbReference type="InterPro" id="IPR008258">
    <property type="entry name" value="Transglycosylase_SLT_dom_1"/>
</dbReference>
<dbReference type="Gene3D" id="3.40.190.10">
    <property type="entry name" value="Periplasmic binding protein-like II"/>
    <property type="match status" value="4"/>
</dbReference>
<feature type="chain" id="PRO_5046063928" evidence="6">
    <location>
        <begin position="26"/>
        <end position="806"/>
    </location>
</feature>
<comment type="similarity">
    <text evidence="2">Belongs to the bacterial solute-binding protein 3 family.</text>
</comment>
<comment type="caution">
    <text evidence="8">The sequence shown here is derived from an EMBL/GenBank/DDBJ whole genome shotgun (WGS) entry which is preliminary data.</text>
</comment>
<dbReference type="CDD" id="cd13403">
    <property type="entry name" value="MLTF-like"/>
    <property type="match status" value="1"/>
</dbReference>
<dbReference type="PANTHER" id="PTHR35936">
    <property type="entry name" value="MEMBRANE-BOUND LYTIC MUREIN TRANSGLYCOSYLASE F"/>
    <property type="match status" value="1"/>
</dbReference>
<evidence type="ECO:0000256" key="1">
    <source>
        <dbReference type="ARBA" id="ARBA00004339"/>
    </source>
</evidence>
<comment type="subcellular location">
    <subcellularLocation>
        <location evidence="1">Cell outer membrane</location>
        <topology evidence="1">Peripheral membrane protein</topology>
    </subcellularLocation>
</comment>
<keyword evidence="4" id="KW-0472">Membrane</keyword>
<dbReference type="PROSITE" id="PS51257">
    <property type="entry name" value="PROKAR_LIPOPROTEIN"/>
    <property type="match status" value="1"/>
</dbReference>
<sequence length="806" mass="91432">MPHCLRALIQILPLLLLLAAAGCQKDTDRQPGDPQQQSADSPAASADAPSATGDRAREPAERTATEGATSDKGQSGGLGKFAGRAAREGDTRPEAVWPPDTTGEYPIGAYNNYIETGDLDAIKKRGKLRILVNVANTDSLHRAATPQDRQIERAKRMAEFLELEPVVLYVDRYDQLIPLLIEGKGDLIANHMAITDEQLQQIGFSIPVGKSRYLLLSRKDTPDIKEGDSLRGKTVHVTRGSHFEKIAKEKAAEFPGVKIKAVDANDVALAEQVSQGKIDFTITTESAYGMISQYRDNLKANVMGDVDRPMAWGLRKDAADLKEALDRAVRHFQLTKPDDRSIGDLDEIRKRGLLRAVTRNHPGTYFMWKGRVMGYEYELLQKFAKELGVRLEIVVAPTHKEVFTMIRDGKADIAASLISATTTRDEAGMDFGPPYMQEEVSIVGRKHDKIENLQDLDGRTIHLLRSSSQYEVLMKLLQKHEDIDVEVELVPEELTIPQVLDRVAEGDYDLTIADDVTVRLEHHWRDDIVNLYNLTIEDNVYAWMVRDSNQKLLQAINKFFNDPENIKFRESLFIKYFEEPKRTRDEIETLSEKGEISPYDKLVKKYAEEYDFDWRLVVAQMFQESSFNPKAKSWVGARGLMQVMPDTGKQVGESKNLFDPETSVRAGFKYLEWLHRKFEDKGISPENMMWFTLASYNAGLGHVYDAQDLAEEKGWDRNVWFGNVENAMLLLSEKKYYSKARYGYARGREPYEYVRKISQRFRTYAALLEAYQRQQEVGQITCPGLPSWLREHLTSCQPAATQAFAL</sequence>
<keyword evidence="9" id="KW-1185">Reference proteome</keyword>
<accession>A0ABP9WNI5</accession>
<evidence type="ECO:0000313" key="9">
    <source>
        <dbReference type="Proteomes" id="UP001408594"/>
    </source>
</evidence>
<evidence type="ECO:0000259" key="7">
    <source>
        <dbReference type="SMART" id="SM00062"/>
    </source>
</evidence>